<dbReference type="GO" id="GO:0005737">
    <property type="term" value="C:cytoplasm"/>
    <property type="evidence" value="ECO:0007669"/>
    <property type="project" value="TreeGrafter"/>
</dbReference>
<dbReference type="InterPro" id="IPR027417">
    <property type="entry name" value="P-loop_NTPase"/>
</dbReference>
<feature type="non-terminal residue" evidence="3">
    <location>
        <position position="54"/>
    </location>
</feature>
<dbReference type="InterPro" id="IPR022812">
    <property type="entry name" value="Dynamin"/>
</dbReference>
<dbReference type="EMBL" id="LXQA010113421">
    <property type="protein sequence ID" value="MCI19138.1"/>
    <property type="molecule type" value="Genomic_DNA"/>
</dbReference>
<organism evidence="3 4">
    <name type="scientific">Trifolium medium</name>
    <dbReference type="NCBI Taxonomy" id="97028"/>
    <lineage>
        <taxon>Eukaryota</taxon>
        <taxon>Viridiplantae</taxon>
        <taxon>Streptophyta</taxon>
        <taxon>Embryophyta</taxon>
        <taxon>Tracheophyta</taxon>
        <taxon>Spermatophyta</taxon>
        <taxon>Magnoliopsida</taxon>
        <taxon>eudicotyledons</taxon>
        <taxon>Gunneridae</taxon>
        <taxon>Pentapetalae</taxon>
        <taxon>rosids</taxon>
        <taxon>fabids</taxon>
        <taxon>Fabales</taxon>
        <taxon>Fabaceae</taxon>
        <taxon>Papilionoideae</taxon>
        <taxon>50 kb inversion clade</taxon>
        <taxon>NPAAA clade</taxon>
        <taxon>Hologalegina</taxon>
        <taxon>IRL clade</taxon>
        <taxon>Trifolieae</taxon>
        <taxon>Trifolium</taxon>
    </lineage>
</organism>
<dbReference type="PANTHER" id="PTHR11566">
    <property type="entry name" value="DYNAMIN"/>
    <property type="match status" value="1"/>
</dbReference>
<dbReference type="PANTHER" id="PTHR11566:SF60">
    <property type="entry name" value="PHRAGMOPLASTIN DRP1B"/>
    <property type="match status" value="1"/>
</dbReference>
<dbReference type="AlphaFoldDB" id="A0A392Q4U6"/>
<evidence type="ECO:0000256" key="1">
    <source>
        <dbReference type="SAM" id="MobiDB-lite"/>
    </source>
</evidence>
<dbReference type="Pfam" id="PF00350">
    <property type="entry name" value="Dynamin_N"/>
    <property type="match status" value="1"/>
</dbReference>
<dbReference type="Proteomes" id="UP000265520">
    <property type="component" value="Unassembled WGS sequence"/>
</dbReference>
<dbReference type="Gene3D" id="3.40.50.300">
    <property type="entry name" value="P-loop containing nucleotide triphosphate hydrolases"/>
    <property type="match status" value="1"/>
</dbReference>
<evidence type="ECO:0000259" key="2">
    <source>
        <dbReference type="Pfam" id="PF00350"/>
    </source>
</evidence>
<dbReference type="GO" id="GO:0008017">
    <property type="term" value="F:microtubule binding"/>
    <property type="evidence" value="ECO:0007669"/>
    <property type="project" value="TreeGrafter"/>
</dbReference>
<accession>A0A392Q4U6</accession>
<protein>
    <submittedName>
        <fullName evidence="3">Dynamin-related protein 1A</fullName>
    </submittedName>
</protein>
<proteinExistence type="predicted"/>
<reference evidence="3 4" key="1">
    <citation type="journal article" date="2018" name="Front. Plant Sci.">
        <title>Red Clover (Trifolium pratense) and Zigzag Clover (T. medium) - A Picture of Genomic Similarities and Differences.</title>
        <authorList>
            <person name="Dluhosova J."/>
            <person name="Istvanek J."/>
            <person name="Nedelnik J."/>
            <person name="Repkova J."/>
        </authorList>
    </citation>
    <scope>NUCLEOTIDE SEQUENCE [LARGE SCALE GENOMIC DNA]</scope>
    <source>
        <strain evidence="4">cv. 10/8</strain>
        <tissue evidence="3">Leaf</tissue>
    </source>
</reference>
<dbReference type="GO" id="GO:0003924">
    <property type="term" value="F:GTPase activity"/>
    <property type="evidence" value="ECO:0007669"/>
    <property type="project" value="TreeGrafter"/>
</dbReference>
<dbReference type="InterPro" id="IPR045063">
    <property type="entry name" value="Dynamin_N"/>
</dbReference>
<sequence>MTGGSISQEISDETDRETGRSKGISSVPIHLSIYSPHVVNLTLVDLPGLTKIAV</sequence>
<dbReference type="GO" id="GO:0016020">
    <property type="term" value="C:membrane"/>
    <property type="evidence" value="ECO:0007669"/>
    <property type="project" value="TreeGrafter"/>
</dbReference>
<evidence type="ECO:0000313" key="4">
    <source>
        <dbReference type="Proteomes" id="UP000265520"/>
    </source>
</evidence>
<dbReference type="SUPFAM" id="SSF52540">
    <property type="entry name" value="P-loop containing nucleoside triphosphate hydrolases"/>
    <property type="match status" value="1"/>
</dbReference>
<dbReference type="GO" id="GO:0005874">
    <property type="term" value="C:microtubule"/>
    <property type="evidence" value="ECO:0007669"/>
    <property type="project" value="TreeGrafter"/>
</dbReference>
<name>A0A392Q4U6_9FABA</name>
<comment type="caution">
    <text evidence="3">The sequence shown here is derived from an EMBL/GenBank/DDBJ whole genome shotgun (WGS) entry which is preliminary data.</text>
</comment>
<keyword evidence="4" id="KW-1185">Reference proteome</keyword>
<evidence type="ECO:0000313" key="3">
    <source>
        <dbReference type="EMBL" id="MCI19138.1"/>
    </source>
</evidence>
<feature type="domain" description="Dynamin N-terminal" evidence="2">
    <location>
        <begin position="6"/>
        <end position="53"/>
    </location>
</feature>
<feature type="region of interest" description="Disordered" evidence="1">
    <location>
        <begin position="1"/>
        <end position="23"/>
    </location>
</feature>